<dbReference type="Gene3D" id="3.40.50.300">
    <property type="entry name" value="P-loop containing nucleotide triphosphate hydrolases"/>
    <property type="match status" value="1"/>
</dbReference>
<dbReference type="PANTHER" id="PTHR20953:SF3">
    <property type="entry name" value="P-LOOP CONTAINING NUCLEOSIDE TRIPHOSPHATE HYDROLASES SUPERFAMILY PROTEIN"/>
    <property type="match status" value="1"/>
</dbReference>
<reference evidence="4" key="1">
    <citation type="submission" date="2017-03" db="EMBL/GenBank/DDBJ databases">
        <title>The new red algal subphylum Proteorhodophytina comprises the largest and most divergent plastid genomes known.</title>
        <authorList>
            <person name="Munoz-Gomez S.A."/>
            <person name="Mejia-Franco F.G."/>
            <person name="Durnin K."/>
            <person name="Morgan C."/>
            <person name="Grisdale C.J."/>
            <person name="Archibald J.M."/>
            <person name="Slamovits C.H."/>
        </authorList>
    </citation>
    <scope>NUCLEOTIDE SEQUENCE</scope>
    <source>
        <strain evidence="4">NIES-2662</strain>
    </source>
</reference>
<dbReference type="SUPFAM" id="SSF52540">
    <property type="entry name" value="P-loop containing nucleoside triphosphate hydrolases"/>
    <property type="match status" value="1"/>
</dbReference>
<proteinExistence type="predicted"/>
<dbReference type="GO" id="GO:0005524">
    <property type="term" value="F:ATP binding"/>
    <property type="evidence" value="ECO:0007669"/>
    <property type="project" value="UniProtKB-KW"/>
</dbReference>
<sequence>MIIANDLDMILKVLPSFISIKLEKHPNLFELVEVVIDLGRRPEVRFTNKHEYLSDKVISYYDLFYCIKRVGHFNDDNRAGIERTLHRISSIKNKNEHIIGLTCRVGRAIFGSISSIRDLLESSHSLLILGRPGVGKTTIIREIARILADEMEKRVVIIDTSNEIAGDGNIPHPSIGKARRMQVSKSDLQHQVMVEAIENHMPEVIIIDEIGTELEALAARTIAERGVQLVGTVHGNKLENLMKNPILSDLIGGIQYVTLGDEEARKRGTQKSILERKFSSTFNMAIEIHERNTWIIHKNVDLAVDQILSNKLPPIEHRVLSFKKKTVINETNIAIQTIWQQPMIQKFETIIQNYPELNSQINEQQTINKISPYSSIQDITIKNCKETIYIYAPTLNSRINLVIDMFKLNVAVTKKIDKADILLLSKFFLYSNTKLLQIAQTRKLKVYTVQSNQILELTKLLRYILKLQISIFNLIWQKYCIIANNRIEALEEVRLAVEKIVLAKNVSVELVDRCPEIRKAQNELINRYNLKTRSFGAEPQRRLKIYPRSIDS</sequence>
<dbReference type="AlphaFoldDB" id="A0A1X9PU29"/>
<keyword evidence="1" id="KW-0547">Nucleotide-binding</keyword>
<keyword evidence="2" id="KW-0067">ATP-binding</keyword>
<protein>
    <submittedName>
        <fullName evidence="4">Conserved hypothetical plastid protein</fullName>
    </submittedName>
</protein>
<dbReference type="InterPro" id="IPR034081">
    <property type="entry name" value="R3H_AAA"/>
</dbReference>
<keyword evidence="4" id="KW-0150">Chloroplast</keyword>
<keyword evidence="4" id="KW-0934">Plastid</keyword>
<dbReference type="Pfam" id="PF01424">
    <property type="entry name" value="R3H"/>
    <property type="match status" value="1"/>
</dbReference>
<dbReference type="PANTHER" id="PTHR20953">
    <property type="entry name" value="KINASE-RELATED"/>
    <property type="match status" value="1"/>
</dbReference>
<dbReference type="CDD" id="cd00009">
    <property type="entry name" value="AAA"/>
    <property type="match status" value="1"/>
</dbReference>
<dbReference type="InterPro" id="IPR058670">
    <property type="entry name" value="PTPase_dom"/>
</dbReference>
<dbReference type="Pfam" id="PF25516">
    <property type="entry name" value="PTPase"/>
    <property type="match status" value="1"/>
</dbReference>
<dbReference type="GO" id="GO:0003676">
    <property type="term" value="F:nucleic acid binding"/>
    <property type="evidence" value="ECO:0007669"/>
    <property type="project" value="UniProtKB-UniRule"/>
</dbReference>
<evidence type="ECO:0000259" key="3">
    <source>
        <dbReference type="PROSITE" id="PS51061"/>
    </source>
</evidence>
<dbReference type="InterPro" id="IPR045735">
    <property type="entry name" value="Spore_III_AA_AAA+_ATPase"/>
</dbReference>
<gene>
    <name evidence="4" type="primary">ycf45</name>
</gene>
<evidence type="ECO:0000256" key="2">
    <source>
        <dbReference type="ARBA" id="ARBA00022840"/>
    </source>
</evidence>
<dbReference type="InterPro" id="IPR001374">
    <property type="entry name" value="R3H_dom"/>
</dbReference>
<dbReference type="Pfam" id="PF19568">
    <property type="entry name" value="Spore_III_AA"/>
    <property type="match status" value="1"/>
</dbReference>
<dbReference type="SMART" id="SM00393">
    <property type="entry name" value="R3H"/>
    <property type="match status" value="1"/>
</dbReference>
<evidence type="ECO:0000313" key="4">
    <source>
        <dbReference type="EMBL" id="ARO91002.1"/>
    </source>
</evidence>
<dbReference type="EMBL" id="KY709210">
    <property type="protein sequence ID" value="ARO91002.1"/>
    <property type="molecule type" value="Genomic_DNA"/>
</dbReference>
<accession>A0A1X9PU29</accession>
<dbReference type="InterPro" id="IPR003593">
    <property type="entry name" value="AAA+_ATPase"/>
</dbReference>
<dbReference type="InterPro" id="IPR027417">
    <property type="entry name" value="P-loop_NTPase"/>
</dbReference>
<geneLocation type="chloroplast" evidence="4"/>
<dbReference type="CDD" id="cd02645">
    <property type="entry name" value="R3H_AAA"/>
    <property type="match status" value="1"/>
</dbReference>
<feature type="domain" description="R3H" evidence="3">
    <location>
        <begin position="484"/>
        <end position="549"/>
    </location>
</feature>
<evidence type="ECO:0000256" key="1">
    <source>
        <dbReference type="ARBA" id="ARBA00022741"/>
    </source>
</evidence>
<name>A0A1X9PU29_9RHOD</name>
<dbReference type="PROSITE" id="PS51061">
    <property type="entry name" value="R3H"/>
    <property type="match status" value="1"/>
</dbReference>
<organism evidence="4">
    <name type="scientific">Corynoplastis japonica</name>
    <dbReference type="NCBI Taxonomy" id="700918"/>
    <lineage>
        <taxon>Eukaryota</taxon>
        <taxon>Rhodophyta</taxon>
        <taxon>Rhodellophyceae</taxon>
        <taxon>Rhodellales</taxon>
        <taxon>Rhodellaceae</taxon>
        <taxon>Corynoplastis</taxon>
    </lineage>
</organism>
<dbReference type="SMART" id="SM00382">
    <property type="entry name" value="AAA"/>
    <property type="match status" value="1"/>
</dbReference>